<evidence type="ECO:0000256" key="3">
    <source>
        <dbReference type="ARBA" id="ARBA00023163"/>
    </source>
</evidence>
<dbReference type="InterPro" id="IPR011711">
    <property type="entry name" value="GntR_C"/>
</dbReference>
<comment type="caution">
    <text evidence="5">The sequence shown here is derived from an EMBL/GenBank/DDBJ whole genome shotgun (WGS) entry which is preliminary data.</text>
</comment>
<dbReference type="GO" id="GO:0003700">
    <property type="term" value="F:DNA-binding transcription factor activity"/>
    <property type="evidence" value="ECO:0007669"/>
    <property type="project" value="InterPro"/>
</dbReference>
<dbReference type="AlphaFoldDB" id="U1FPL9"/>
<dbReference type="EMBL" id="AUZJ01000012">
    <property type="protein sequence ID" value="ERF61446.1"/>
    <property type="molecule type" value="Genomic_DNA"/>
</dbReference>
<accession>U1FPL9</accession>
<name>U1FPL9_TRESO</name>
<dbReference type="Proteomes" id="UP000016646">
    <property type="component" value="Unassembled WGS sequence"/>
</dbReference>
<protein>
    <submittedName>
        <fullName evidence="5">FCD domain protein</fullName>
    </submittedName>
</protein>
<gene>
    <name evidence="6" type="ORF">HMPREF0860_1785</name>
    <name evidence="5" type="ORF">HMPREF1325_0777</name>
</gene>
<evidence type="ECO:0000259" key="4">
    <source>
        <dbReference type="PROSITE" id="PS50949"/>
    </source>
</evidence>
<keyword evidence="8" id="KW-1185">Reference proteome</keyword>
<dbReference type="Pfam" id="PF00392">
    <property type="entry name" value="GntR"/>
    <property type="match status" value="1"/>
</dbReference>
<keyword evidence="2" id="KW-0238">DNA-binding</keyword>
<dbReference type="InterPro" id="IPR008920">
    <property type="entry name" value="TF_FadR/GntR_C"/>
</dbReference>
<dbReference type="PROSITE" id="PS50949">
    <property type="entry name" value="HTH_GNTR"/>
    <property type="match status" value="1"/>
</dbReference>
<dbReference type="SMART" id="SM00895">
    <property type="entry name" value="FCD"/>
    <property type="match status" value="1"/>
</dbReference>
<evidence type="ECO:0000313" key="5">
    <source>
        <dbReference type="EMBL" id="ERF61446.1"/>
    </source>
</evidence>
<organism evidence="5 7">
    <name type="scientific">Treponema socranskii subsp. socranskii VPI DR56BR1116 = ATCC 35536</name>
    <dbReference type="NCBI Taxonomy" id="1125725"/>
    <lineage>
        <taxon>Bacteria</taxon>
        <taxon>Pseudomonadati</taxon>
        <taxon>Spirochaetota</taxon>
        <taxon>Spirochaetia</taxon>
        <taxon>Spirochaetales</taxon>
        <taxon>Treponemataceae</taxon>
        <taxon>Treponema</taxon>
    </lineage>
</organism>
<dbReference type="EMBL" id="AVQI01000082">
    <property type="protein sequence ID" value="ERJ98238.1"/>
    <property type="molecule type" value="Genomic_DNA"/>
</dbReference>
<dbReference type="PANTHER" id="PTHR43537">
    <property type="entry name" value="TRANSCRIPTIONAL REGULATOR, GNTR FAMILY"/>
    <property type="match status" value="1"/>
</dbReference>
<proteinExistence type="predicted"/>
<keyword evidence="1" id="KW-0805">Transcription regulation</keyword>
<dbReference type="eggNOG" id="COG2186">
    <property type="taxonomic scope" value="Bacteria"/>
</dbReference>
<evidence type="ECO:0000313" key="8">
    <source>
        <dbReference type="Proteomes" id="UP000016646"/>
    </source>
</evidence>
<dbReference type="STRING" id="1125725.HMPREF1325_0777"/>
<sequence>MKPIMRISVTSQIVDSIKESVENGQFPVGKKLPAELELCKLMYVSRSSVREALYQLQAQGYVELIAGKGAFVRSKKPNDNYEAIRQWFISSAPNLEDFIEVRLAIDPLAASLASIKGTEKEIRQLADIHEQFVKANTTNDVPRLVSLDEQFHSQILKMSHNVLLKQISELLLKELKQYRTMSITAKKNSDNTVAEHGAVMEAIASRNKGGAQKAMIRHLHKVREDIDAVINKKREKEPWK</sequence>
<dbReference type="InterPro" id="IPR000524">
    <property type="entry name" value="Tscrpt_reg_HTH_GntR"/>
</dbReference>
<dbReference type="SMART" id="SM00345">
    <property type="entry name" value="HTH_GNTR"/>
    <property type="match status" value="1"/>
</dbReference>
<evidence type="ECO:0000256" key="1">
    <source>
        <dbReference type="ARBA" id="ARBA00023015"/>
    </source>
</evidence>
<evidence type="ECO:0000313" key="6">
    <source>
        <dbReference type="EMBL" id="ERJ98238.1"/>
    </source>
</evidence>
<dbReference type="Proteomes" id="UP000016412">
    <property type="component" value="Unassembled WGS sequence"/>
</dbReference>
<dbReference type="PRINTS" id="PR00035">
    <property type="entry name" value="HTHGNTR"/>
</dbReference>
<dbReference type="PATRIC" id="fig|1125725.3.peg.530"/>
<keyword evidence="3" id="KW-0804">Transcription</keyword>
<dbReference type="PANTHER" id="PTHR43537:SF5">
    <property type="entry name" value="UXU OPERON TRANSCRIPTIONAL REGULATOR"/>
    <property type="match status" value="1"/>
</dbReference>
<dbReference type="InterPro" id="IPR036388">
    <property type="entry name" value="WH-like_DNA-bd_sf"/>
</dbReference>
<evidence type="ECO:0000256" key="2">
    <source>
        <dbReference type="ARBA" id="ARBA00023125"/>
    </source>
</evidence>
<dbReference type="SUPFAM" id="SSF48008">
    <property type="entry name" value="GntR ligand-binding domain-like"/>
    <property type="match status" value="1"/>
</dbReference>
<dbReference type="SUPFAM" id="SSF46785">
    <property type="entry name" value="Winged helix' DNA-binding domain"/>
    <property type="match status" value="1"/>
</dbReference>
<dbReference type="Pfam" id="PF07729">
    <property type="entry name" value="FCD"/>
    <property type="match status" value="1"/>
</dbReference>
<reference evidence="7 8" key="1">
    <citation type="submission" date="2013-08" db="EMBL/GenBank/DDBJ databases">
        <authorList>
            <person name="Durkin A.S."/>
            <person name="Haft D.R."/>
            <person name="McCorrison J."/>
            <person name="Torralba M."/>
            <person name="Gillis M."/>
            <person name="Haft D.H."/>
            <person name="Methe B."/>
            <person name="Sutton G."/>
            <person name="Nelson K.E."/>
        </authorList>
    </citation>
    <scope>NUCLEOTIDE SEQUENCE [LARGE SCALE GENOMIC DNA]</scope>
    <source>
        <strain evidence="6 8">ATCC 35536</strain>
        <strain evidence="5 7">VPI DR56BR1116</strain>
    </source>
</reference>
<dbReference type="InterPro" id="IPR036390">
    <property type="entry name" value="WH_DNA-bd_sf"/>
</dbReference>
<dbReference type="Gene3D" id="1.10.10.10">
    <property type="entry name" value="Winged helix-like DNA-binding domain superfamily/Winged helix DNA-binding domain"/>
    <property type="match status" value="1"/>
</dbReference>
<dbReference type="Gene3D" id="1.20.120.530">
    <property type="entry name" value="GntR ligand-binding domain-like"/>
    <property type="match status" value="1"/>
</dbReference>
<dbReference type="CDD" id="cd07377">
    <property type="entry name" value="WHTH_GntR"/>
    <property type="match status" value="1"/>
</dbReference>
<dbReference type="GO" id="GO:0003677">
    <property type="term" value="F:DNA binding"/>
    <property type="evidence" value="ECO:0007669"/>
    <property type="project" value="UniProtKB-KW"/>
</dbReference>
<evidence type="ECO:0000313" key="7">
    <source>
        <dbReference type="Proteomes" id="UP000016412"/>
    </source>
</evidence>
<feature type="domain" description="HTH gntR-type" evidence="4">
    <location>
        <begin position="7"/>
        <end position="75"/>
    </location>
</feature>